<gene>
    <name evidence="2" type="ORF">SSABA_v1c05470</name>
</gene>
<dbReference type="RefSeq" id="WP_025251089.1">
    <property type="nucleotide sequence ID" value="NZ_CP006934.1"/>
</dbReference>
<dbReference type="OrthoDB" id="677920at2"/>
<organism evidence="2 3">
    <name type="scientific">Spiroplasma sabaudiense Ar-1343</name>
    <dbReference type="NCBI Taxonomy" id="1276257"/>
    <lineage>
        <taxon>Bacteria</taxon>
        <taxon>Bacillati</taxon>
        <taxon>Mycoplasmatota</taxon>
        <taxon>Mollicutes</taxon>
        <taxon>Entomoplasmatales</taxon>
        <taxon>Spiroplasmataceae</taxon>
        <taxon>Spiroplasma</taxon>
    </lineage>
</organism>
<dbReference type="InterPro" id="IPR006121">
    <property type="entry name" value="HMA_dom"/>
</dbReference>
<dbReference type="STRING" id="1276257.SSABA_v1c05470"/>
<dbReference type="EMBL" id="CP006934">
    <property type="protein sequence ID" value="AHI53951.1"/>
    <property type="molecule type" value="Genomic_DNA"/>
</dbReference>
<dbReference type="KEGG" id="ssab:SSABA_v1c05470"/>
<feature type="domain" description="HMA" evidence="1">
    <location>
        <begin position="6"/>
        <end position="64"/>
    </location>
</feature>
<dbReference type="AlphaFoldDB" id="W6AAB3"/>
<protein>
    <recommendedName>
        <fullName evidence="1">HMA domain-containing protein</fullName>
    </recommendedName>
</protein>
<dbReference type="Gene3D" id="3.30.70.100">
    <property type="match status" value="1"/>
</dbReference>
<dbReference type="SUPFAM" id="SSF55008">
    <property type="entry name" value="HMA, heavy metal-associated domain"/>
    <property type="match status" value="1"/>
</dbReference>
<evidence type="ECO:0000259" key="1">
    <source>
        <dbReference type="Pfam" id="PF00403"/>
    </source>
</evidence>
<evidence type="ECO:0000313" key="2">
    <source>
        <dbReference type="EMBL" id="AHI53951.1"/>
    </source>
</evidence>
<accession>W6AAB3</accession>
<dbReference type="PATRIC" id="fig|1276257.3.peg.558"/>
<proteinExistence type="predicted"/>
<dbReference type="GO" id="GO:0046872">
    <property type="term" value="F:metal ion binding"/>
    <property type="evidence" value="ECO:0007669"/>
    <property type="project" value="InterPro"/>
</dbReference>
<reference evidence="2 3" key="1">
    <citation type="journal article" date="2014" name="Genome Biol. Evol.">
        <title>Molecular evolution of the substrate utilization strategies and putative virulence factors in mosquito-associated Spiroplasma species.</title>
        <authorList>
            <person name="Chang T.H."/>
            <person name="Lo W.S."/>
            <person name="Ku C."/>
            <person name="Chen L.L."/>
            <person name="Kuo C.H."/>
        </authorList>
    </citation>
    <scope>NUCLEOTIDE SEQUENCE [LARGE SCALE GENOMIC DNA]</scope>
    <source>
        <strain evidence="2">Ar-1343</strain>
    </source>
</reference>
<keyword evidence="3" id="KW-1185">Reference proteome</keyword>
<dbReference type="InterPro" id="IPR036163">
    <property type="entry name" value="HMA_dom_sf"/>
</dbReference>
<name>W6AAB3_9MOLU</name>
<dbReference type="Proteomes" id="UP000019265">
    <property type="component" value="Chromosome"/>
</dbReference>
<dbReference type="Pfam" id="PF00403">
    <property type="entry name" value="HMA"/>
    <property type="match status" value="1"/>
</dbReference>
<dbReference type="HOGENOM" id="CLU_134973_6_0_14"/>
<evidence type="ECO:0000313" key="3">
    <source>
        <dbReference type="Proteomes" id="UP000019265"/>
    </source>
</evidence>
<dbReference type="CDD" id="cd00371">
    <property type="entry name" value="HMA"/>
    <property type="match status" value="1"/>
</dbReference>
<sequence length="73" mass="8317">MNSKKVKITNMSCNHCVLKITKMLKAQKDIKNITLKLQPPILKFDYKNEVAAQSALNSIEELGYCIGDEIFEE</sequence>